<gene>
    <name evidence="5" type="primary">rplY</name>
    <name evidence="5" type="synonym">ctc</name>
    <name evidence="9" type="ORF">IX84_10735</name>
</gene>
<evidence type="ECO:0000256" key="4">
    <source>
        <dbReference type="ARBA" id="ARBA00023274"/>
    </source>
</evidence>
<keyword evidence="4 5" id="KW-0687">Ribonucleoprotein</keyword>
<dbReference type="STRING" id="1524460.IX84_10735"/>
<dbReference type="InterPro" id="IPR029751">
    <property type="entry name" value="Ribosomal_L25_dom"/>
</dbReference>
<evidence type="ECO:0000256" key="6">
    <source>
        <dbReference type="SAM" id="MobiDB-lite"/>
    </source>
</evidence>
<evidence type="ECO:0000256" key="2">
    <source>
        <dbReference type="ARBA" id="ARBA00022884"/>
    </source>
</evidence>
<evidence type="ECO:0000313" key="9">
    <source>
        <dbReference type="EMBL" id="KGE88273.1"/>
    </source>
</evidence>
<keyword evidence="3 5" id="KW-0689">Ribosomal protein</keyword>
<dbReference type="Proteomes" id="UP000029736">
    <property type="component" value="Unassembled WGS sequence"/>
</dbReference>
<feature type="compositionally biased region" description="Low complexity" evidence="6">
    <location>
        <begin position="187"/>
        <end position="199"/>
    </location>
</feature>
<dbReference type="GO" id="GO:0008097">
    <property type="term" value="F:5S rRNA binding"/>
    <property type="evidence" value="ECO:0007669"/>
    <property type="project" value="InterPro"/>
</dbReference>
<dbReference type="InterPro" id="IPR001021">
    <property type="entry name" value="Ribosomal_bL25_long"/>
</dbReference>
<comment type="function">
    <text evidence="5">This is one of the proteins that binds to the 5S RNA in the ribosome where it forms part of the central protuberance.</text>
</comment>
<evidence type="ECO:0000256" key="1">
    <source>
        <dbReference type="ARBA" id="ARBA00022730"/>
    </source>
</evidence>
<dbReference type="AlphaFoldDB" id="A0A098S9H0"/>
<dbReference type="PANTHER" id="PTHR33284:SF1">
    <property type="entry name" value="RIBOSOMAL PROTEIN L25_GLN-TRNA SYNTHETASE, ANTI-CODON-BINDING DOMAIN-CONTAINING PROTEIN"/>
    <property type="match status" value="1"/>
</dbReference>
<organism evidence="9 10">
    <name type="scientific">Phaeodactylibacter xiamenensis</name>
    <dbReference type="NCBI Taxonomy" id="1524460"/>
    <lineage>
        <taxon>Bacteria</taxon>
        <taxon>Pseudomonadati</taxon>
        <taxon>Bacteroidota</taxon>
        <taxon>Saprospiria</taxon>
        <taxon>Saprospirales</taxon>
        <taxon>Haliscomenobacteraceae</taxon>
        <taxon>Phaeodactylibacter</taxon>
    </lineage>
</organism>
<sequence>METIAFTGQPRTDMGKRSTKALRKEGHIPCVAYGSEDLIHFSVNPIDVKDLIYTPDFKIAEVSVDGKSFKAIVKDIQFHPVTDEIQHLDFLQLEEGRAVKVEVPIRFKGTSPGVKNGGKLIQRLRRLKIKTKPENMVTEMRVDISKLELNQSIRVRDVDQKLETIEILNSPGVPIASVETPRALRSAASAAAKAGAAPVADEEAEEATEE</sequence>
<evidence type="ECO:0000256" key="3">
    <source>
        <dbReference type="ARBA" id="ARBA00022980"/>
    </source>
</evidence>
<keyword evidence="1 5" id="KW-0699">rRNA-binding</keyword>
<dbReference type="InterPro" id="IPR037121">
    <property type="entry name" value="Ribosomal_bL25_C"/>
</dbReference>
<evidence type="ECO:0000259" key="7">
    <source>
        <dbReference type="Pfam" id="PF01386"/>
    </source>
</evidence>
<comment type="similarity">
    <text evidence="5">Belongs to the bacterial ribosomal protein bL25 family. CTC subfamily.</text>
</comment>
<dbReference type="PANTHER" id="PTHR33284">
    <property type="entry name" value="RIBOSOMAL PROTEIN L25/GLN-TRNA SYNTHETASE, ANTI-CODON-BINDING DOMAIN-CONTAINING PROTEIN"/>
    <property type="match status" value="1"/>
</dbReference>
<keyword evidence="10" id="KW-1185">Reference proteome</keyword>
<proteinExistence type="inferred from homology"/>
<feature type="compositionally biased region" description="Acidic residues" evidence="6">
    <location>
        <begin position="200"/>
        <end position="210"/>
    </location>
</feature>
<name>A0A098S9H0_9BACT</name>
<dbReference type="InterPro" id="IPR020056">
    <property type="entry name" value="Rbsml_bL25/Gln-tRNA_synth_N"/>
</dbReference>
<dbReference type="InterPro" id="IPR020930">
    <property type="entry name" value="Ribosomal_uL5_bac-type"/>
</dbReference>
<dbReference type="InterPro" id="IPR020057">
    <property type="entry name" value="Ribosomal_bL25_b-dom"/>
</dbReference>
<dbReference type="GO" id="GO:0006412">
    <property type="term" value="P:translation"/>
    <property type="evidence" value="ECO:0007669"/>
    <property type="project" value="UniProtKB-UniRule"/>
</dbReference>
<dbReference type="GO" id="GO:0003735">
    <property type="term" value="F:structural constituent of ribosome"/>
    <property type="evidence" value="ECO:0007669"/>
    <property type="project" value="InterPro"/>
</dbReference>
<evidence type="ECO:0000259" key="8">
    <source>
        <dbReference type="Pfam" id="PF14693"/>
    </source>
</evidence>
<dbReference type="NCBIfam" id="TIGR00731">
    <property type="entry name" value="bL25_bact_ctc"/>
    <property type="match status" value="1"/>
</dbReference>
<dbReference type="Pfam" id="PF14693">
    <property type="entry name" value="Ribosomal_TL5_C"/>
    <property type="match status" value="1"/>
</dbReference>
<dbReference type="CDD" id="cd00495">
    <property type="entry name" value="Ribosomal_L25_TL5_CTC"/>
    <property type="match status" value="1"/>
</dbReference>
<dbReference type="Gene3D" id="2.40.240.10">
    <property type="entry name" value="Ribosomal Protein L25, Chain P"/>
    <property type="match status" value="1"/>
</dbReference>
<dbReference type="RefSeq" id="WP_044219801.1">
    <property type="nucleotide sequence ID" value="NZ_CAKZLC010000121.1"/>
</dbReference>
<dbReference type="EMBL" id="JPOS01000020">
    <property type="protein sequence ID" value="KGE88273.1"/>
    <property type="molecule type" value="Genomic_DNA"/>
</dbReference>
<feature type="domain" description="Large ribosomal subunit protein bL25 L25" evidence="7">
    <location>
        <begin position="8"/>
        <end position="90"/>
    </location>
</feature>
<dbReference type="GO" id="GO:0022625">
    <property type="term" value="C:cytosolic large ribosomal subunit"/>
    <property type="evidence" value="ECO:0007669"/>
    <property type="project" value="TreeGrafter"/>
</dbReference>
<feature type="region of interest" description="Disordered" evidence="6">
    <location>
        <begin position="187"/>
        <end position="210"/>
    </location>
</feature>
<dbReference type="Gene3D" id="2.170.120.20">
    <property type="entry name" value="Ribosomal protein L25, beta domain"/>
    <property type="match status" value="1"/>
</dbReference>
<reference evidence="9 10" key="1">
    <citation type="journal article" date="2014" name="Int. J. Syst. Evol. Microbiol.">
        <title>Phaeodactylibacter xiamenensis gen. nov., sp. nov., a member of the family Saprospiraceae isolated from the marine alga Phaeodactylum tricornutum.</title>
        <authorList>
            <person name="Chen Z.Jr."/>
            <person name="Lei X."/>
            <person name="Lai Q."/>
            <person name="Li Y."/>
            <person name="Zhang B."/>
            <person name="Zhang J."/>
            <person name="Zhang H."/>
            <person name="Yang L."/>
            <person name="Zheng W."/>
            <person name="Tian Y."/>
            <person name="Yu Z."/>
            <person name="Xu H.Jr."/>
            <person name="Zheng T."/>
        </authorList>
    </citation>
    <scope>NUCLEOTIDE SEQUENCE [LARGE SCALE GENOMIC DNA]</scope>
    <source>
        <strain evidence="9 10">KD52</strain>
    </source>
</reference>
<dbReference type="InterPro" id="IPR011035">
    <property type="entry name" value="Ribosomal_bL25/Gln-tRNA_synth"/>
</dbReference>
<evidence type="ECO:0000313" key="10">
    <source>
        <dbReference type="Proteomes" id="UP000029736"/>
    </source>
</evidence>
<dbReference type="Pfam" id="PF01386">
    <property type="entry name" value="Ribosomal_L25p"/>
    <property type="match status" value="1"/>
</dbReference>
<feature type="domain" description="Large ribosomal subunit protein bL25 beta" evidence="8">
    <location>
        <begin position="99"/>
        <end position="182"/>
    </location>
</feature>
<comment type="subunit">
    <text evidence="5">Part of the 50S ribosomal subunit; part of the 5S rRNA/L5/L18/L25 subcomplex. Contacts the 5S rRNA. Binds to the 5S rRNA independently of L5 and L18.</text>
</comment>
<keyword evidence="2 5" id="KW-0694">RNA-binding</keyword>
<comment type="caution">
    <text evidence="9">The sequence shown here is derived from an EMBL/GenBank/DDBJ whole genome shotgun (WGS) entry which is preliminary data.</text>
</comment>
<accession>A0A098S9H0</accession>
<dbReference type="SUPFAM" id="SSF50715">
    <property type="entry name" value="Ribosomal protein L25-like"/>
    <property type="match status" value="1"/>
</dbReference>
<dbReference type="OrthoDB" id="9786489at2"/>
<dbReference type="HAMAP" id="MF_01334">
    <property type="entry name" value="Ribosomal_bL25_CTC"/>
    <property type="match status" value="1"/>
</dbReference>
<protein>
    <recommendedName>
        <fullName evidence="5">Large ribosomal subunit protein bL25</fullName>
    </recommendedName>
    <alternativeName>
        <fullName evidence="5">General stress protein CTC</fullName>
    </alternativeName>
</protein>
<evidence type="ECO:0000256" key="5">
    <source>
        <dbReference type="HAMAP-Rule" id="MF_01334"/>
    </source>
</evidence>